<proteinExistence type="predicted"/>
<comment type="caution">
    <text evidence="2">The sequence shown here is derived from an EMBL/GenBank/DDBJ whole genome shotgun (WGS) entry which is preliminary data.</text>
</comment>
<protein>
    <submittedName>
        <fullName evidence="2">Uncharacterized protein</fullName>
    </submittedName>
</protein>
<dbReference type="Proteomes" id="UP001341840">
    <property type="component" value="Unassembled WGS sequence"/>
</dbReference>
<sequence length="141" mass="15293">MLKQELSASHALAFAGKISQITFAVHLAFWIDARKCTASDWMRSAVPPLMGVHKVLLVLSTLVAHLHFGGGSAVLCFAACYVVFSPILAPYKSWFVVSSSTRASRHCCTPSDFVSTMSPVRVAVPSFAAAAERRSFTRVFV</sequence>
<accession>A0ABU6QDQ9</accession>
<evidence type="ECO:0000313" key="2">
    <source>
        <dbReference type="EMBL" id="MED6109807.1"/>
    </source>
</evidence>
<organism evidence="2 3">
    <name type="scientific">Stylosanthes scabra</name>
    <dbReference type="NCBI Taxonomy" id="79078"/>
    <lineage>
        <taxon>Eukaryota</taxon>
        <taxon>Viridiplantae</taxon>
        <taxon>Streptophyta</taxon>
        <taxon>Embryophyta</taxon>
        <taxon>Tracheophyta</taxon>
        <taxon>Spermatophyta</taxon>
        <taxon>Magnoliopsida</taxon>
        <taxon>eudicotyledons</taxon>
        <taxon>Gunneridae</taxon>
        <taxon>Pentapetalae</taxon>
        <taxon>rosids</taxon>
        <taxon>fabids</taxon>
        <taxon>Fabales</taxon>
        <taxon>Fabaceae</taxon>
        <taxon>Papilionoideae</taxon>
        <taxon>50 kb inversion clade</taxon>
        <taxon>dalbergioids sensu lato</taxon>
        <taxon>Dalbergieae</taxon>
        <taxon>Pterocarpus clade</taxon>
        <taxon>Stylosanthes</taxon>
    </lineage>
</organism>
<keyword evidence="3" id="KW-1185">Reference proteome</keyword>
<gene>
    <name evidence="2" type="ORF">PIB30_037005</name>
</gene>
<keyword evidence="1" id="KW-0472">Membrane</keyword>
<keyword evidence="1" id="KW-0812">Transmembrane</keyword>
<feature type="transmembrane region" description="Helical" evidence="1">
    <location>
        <begin position="51"/>
        <end position="84"/>
    </location>
</feature>
<keyword evidence="1" id="KW-1133">Transmembrane helix</keyword>
<name>A0ABU6QDQ9_9FABA</name>
<evidence type="ECO:0000256" key="1">
    <source>
        <dbReference type="SAM" id="Phobius"/>
    </source>
</evidence>
<feature type="transmembrane region" description="Helical" evidence="1">
    <location>
        <begin position="12"/>
        <end position="31"/>
    </location>
</feature>
<evidence type="ECO:0000313" key="3">
    <source>
        <dbReference type="Proteomes" id="UP001341840"/>
    </source>
</evidence>
<dbReference type="EMBL" id="JASCZI010000184">
    <property type="protein sequence ID" value="MED6109807.1"/>
    <property type="molecule type" value="Genomic_DNA"/>
</dbReference>
<reference evidence="2 3" key="1">
    <citation type="journal article" date="2023" name="Plants (Basel)">
        <title>Bridging the Gap: Combining Genomics and Transcriptomics Approaches to Understand Stylosanthes scabra, an Orphan Legume from the Brazilian Caatinga.</title>
        <authorList>
            <person name="Ferreira-Neto J.R.C."/>
            <person name="da Silva M.D."/>
            <person name="Binneck E."/>
            <person name="de Melo N.F."/>
            <person name="da Silva R.H."/>
            <person name="de Melo A.L.T.M."/>
            <person name="Pandolfi V."/>
            <person name="Bustamante F.O."/>
            <person name="Brasileiro-Vidal A.C."/>
            <person name="Benko-Iseppon A.M."/>
        </authorList>
    </citation>
    <scope>NUCLEOTIDE SEQUENCE [LARGE SCALE GENOMIC DNA]</scope>
    <source>
        <tissue evidence="2">Leaves</tissue>
    </source>
</reference>